<evidence type="ECO:0000313" key="1">
    <source>
        <dbReference type="EMBL" id="WAC01498.1"/>
    </source>
</evidence>
<dbReference type="AlphaFoldDB" id="A0A9E8MU10"/>
<dbReference type="Proteomes" id="UP001164705">
    <property type="component" value="Chromosome"/>
</dbReference>
<dbReference type="EMBL" id="CP113088">
    <property type="protein sequence ID" value="WAC01498.1"/>
    <property type="molecule type" value="Genomic_DNA"/>
</dbReference>
<name>A0A9E8MU10_9FLAO</name>
<accession>A0A9E8MU10</accession>
<dbReference type="KEGG" id="lnu:N7U66_16035"/>
<dbReference type="RefSeq" id="WP_267676111.1">
    <property type="nucleotide sequence ID" value="NZ_CP113088.1"/>
</dbReference>
<sequence>MGNFKIEAKIGDTIVFSAVHYKIREAIVSKDNIESKILKETLEERVTELP</sequence>
<gene>
    <name evidence="1" type="ORF">N7U66_16035</name>
</gene>
<reference evidence="1" key="1">
    <citation type="submission" date="2022-11" db="EMBL/GenBank/DDBJ databases">
        <title>Lacinutrix neustonica HL-RS19T sp. nov., isolated from the surface microlayer sample of brackish Lake Shihwa.</title>
        <authorList>
            <person name="Choi J.Y."/>
            <person name="Hwang C.Y."/>
        </authorList>
    </citation>
    <scope>NUCLEOTIDE SEQUENCE</scope>
    <source>
        <strain evidence="1">HL-RS19</strain>
    </source>
</reference>
<proteinExistence type="predicted"/>
<organism evidence="1 2">
    <name type="scientific">Lacinutrix neustonica</name>
    <dbReference type="NCBI Taxonomy" id="2980107"/>
    <lineage>
        <taxon>Bacteria</taxon>
        <taxon>Pseudomonadati</taxon>
        <taxon>Bacteroidota</taxon>
        <taxon>Flavobacteriia</taxon>
        <taxon>Flavobacteriales</taxon>
        <taxon>Flavobacteriaceae</taxon>
        <taxon>Lacinutrix</taxon>
    </lineage>
</organism>
<protein>
    <submittedName>
        <fullName evidence="1">Uncharacterized protein</fullName>
    </submittedName>
</protein>
<evidence type="ECO:0000313" key="2">
    <source>
        <dbReference type="Proteomes" id="UP001164705"/>
    </source>
</evidence>
<keyword evidence="2" id="KW-1185">Reference proteome</keyword>